<evidence type="ECO:0000256" key="3">
    <source>
        <dbReference type="ARBA" id="ARBA00022448"/>
    </source>
</evidence>
<comment type="similarity">
    <text evidence="2 15">Belongs to the cation transport ATPase (P-type) (TC 3.A.3) family. Type IB subfamily.</text>
</comment>
<feature type="transmembrane region" description="Helical" evidence="15">
    <location>
        <begin position="669"/>
        <end position="688"/>
    </location>
</feature>
<dbReference type="GO" id="GO:0016887">
    <property type="term" value="F:ATP hydrolysis activity"/>
    <property type="evidence" value="ECO:0007669"/>
    <property type="project" value="InterPro"/>
</dbReference>
<keyword evidence="12 15" id="KW-1133">Transmembrane helix</keyword>
<dbReference type="SUPFAM" id="SSF81665">
    <property type="entry name" value="Calcium ATPase, transmembrane domain M"/>
    <property type="match status" value="1"/>
</dbReference>
<dbReference type="InterPro" id="IPR001757">
    <property type="entry name" value="P_typ_ATPase"/>
</dbReference>
<feature type="transmembrane region" description="Helical" evidence="15">
    <location>
        <begin position="640"/>
        <end position="663"/>
    </location>
</feature>
<proteinExistence type="inferred from homology"/>
<keyword evidence="9 15" id="KW-0067">ATP-binding</keyword>
<dbReference type="Pfam" id="PF00122">
    <property type="entry name" value="E1-E2_ATPase"/>
    <property type="match status" value="1"/>
</dbReference>
<dbReference type="InterPro" id="IPR023214">
    <property type="entry name" value="HAD_sf"/>
</dbReference>
<dbReference type="SFLD" id="SFLDS00003">
    <property type="entry name" value="Haloacid_Dehalogenase"/>
    <property type="match status" value="1"/>
</dbReference>
<keyword evidence="4 15" id="KW-1003">Cell membrane</keyword>
<evidence type="ECO:0000313" key="19">
    <source>
        <dbReference type="Proteomes" id="UP000198510"/>
    </source>
</evidence>
<dbReference type="GO" id="GO:0005524">
    <property type="term" value="F:ATP binding"/>
    <property type="evidence" value="ECO:0007669"/>
    <property type="project" value="UniProtKB-UniRule"/>
</dbReference>
<organism evidence="18 19">
    <name type="scientific">Catalinimonas alkaloidigena</name>
    <dbReference type="NCBI Taxonomy" id="1075417"/>
    <lineage>
        <taxon>Bacteria</taxon>
        <taxon>Pseudomonadati</taxon>
        <taxon>Bacteroidota</taxon>
        <taxon>Cytophagia</taxon>
        <taxon>Cytophagales</taxon>
        <taxon>Catalimonadaceae</taxon>
        <taxon>Catalinimonas</taxon>
    </lineage>
</organism>
<dbReference type="GO" id="GO:0005507">
    <property type="term" value="F:copper ion binding"/>
    <property type="evidence" value="ECO:0007669"/>
    <property type="project" value="TreeGrafter"/>
</dbReference>
<dbReference type="Proteomes" id="UP000198510">
    <property type="component" value="Unassembled WGS sequence"/>
</dbReference>
<evidence type="ECO:0000256" key="14">
    <source>
        <dbReference type="ARBA" id="ARBA00023136"/>
    </source>
</evidence>
<dbReference type="PANTHER" id="PTHR43520">
    <property type="entry name" value="ATP7, ISOFORM B"/>
    <property type="match status" value="1"/>
</dbReference>
<reference evidence="18 19" key="1">
    <citation type="submission" date="2016-10" db="EMBL/GenBank/DDBJ databases">
        <authorList>
            <person name="de Groot N.N."/>
        </authorList>
    </citation>
    <scope>NUCLEOTIDE SEQUENCE [LARGE SCALE GENOMIC DNA]</scope>
    <source>
        <strain evidence="18 19">DSM 25186</strain>
    </source>
</reference>
<dbReference type="PRINTS" id="PR00120">
    <property type="entry name" value="HATPASE"/>
</dbReference>
<evidence type="ECO:0000256" key="11">
    <source>
        <dbReference type="ARBA" id="ARBA00022967"/>
    </source>
</evidence>
<evidence type="ECO:0000256" key="5">
    <source>
        <dbReference type="ARBA" id="ARBA00022553"/>
    </source>
</evidence>
<keyword evidence="10" id="KW-0460">Magnesium</keyword>
<evidence type="ECO:0000256" key="1">
    <source>
        <dbReference type="ARBA" id="ARBA00004651"/>
    </source>
</evidence>
<dbReference type="Gene3D" id="3.40.50.1000">
    <property type="entry name" value="HAD superfamily/HAD-like"/>
    <property type="match status" value="1"/>
</dbReference>
<evidence type="ECO:0000256" key="8">
    <source>
        <dbReference type="ARBA" id="ARBA00022741"/>
    </source>
</evidence>
<dbReference type="InterPro" id="IPR023298">
    <property type="entry name" value="ATPase_P-typ_TM_dom_sf"/>
</dbReference>
<dbReference type="InterPro" id="IPR008250">
    <property type="entry name" value="ATPase_P-typ_transduc_dom_A_sf"/>
</dbReference>
<keyword evidence="5" id="KW-0597">Phosphoprotein</keyword>
<evidence type="ECO:0000313" key="18">
    <source>
        <dbReference type="EMBL" id="SDK21675.1"/>
    </source>
</evidence>
<dbReference type="GO" id="GO:0055070">
    <property type="term" value="P:copper ion homeostasis"/>
    <property type="evidence" value="ECO:0007669"/>
    <property type="project" value="TreeGrafter"/>
</dbReference>
<feature type="domain" description="P-type ATPase A" evidence="17">
    <location>
        <begin position="186"/>
        <end position="286"/>
    </location>
</feature>
<evidence type="ECO:0000256" key="7">
    <source>
        <dbReference type="ARBA" id="ARBA00022723"/>
    </source>
</evidence>
<feature type="region of interest" description="Disordered" evidence="16">
    <location>
        <begin position="1"/>
        <end position="48"/>
    </location>
</feature>
<dbReference type="NCBIfam" id="TIGR01525">
    <property type="entry name" value="ATPase-IB_hvy"/>
    <property type="match status" value="1"/>
</dbReference>
<feature type="transmembrane region" description="Helical" evidence="15">
    <location>
        <begin position="60"/>
        <end position="80"/>
    </location>
</feature>
<feature type="transmembrane region" description="Helical" evidence="15">
    <location>
        <begin position="303"/>
        <end position="325"/>
    </location>
</feature>
<keyword evidence="3" id="KW-0813">Transport</keyword>
<dbReference type="PRINTS" id="PR00119">
    <property type="entry name" value="CATATPASE"/>
</dbReference>
<name>A0A1G9A510_9BACT</name>
<dbReference type="InterPro" id="IPR044492">
    <property type="entry name" value="P_typ_ATPase_HD_dom"/>
</dbReference>
<accession>A0A1G9A510</accession>
<dbReference type="NCBIfam" id="TIGR01511">
    <property type="entry name" value="ATPase-IB1_Cu"/>
    <property type="match status" value="1"/>
</dbReference>
<dbReference type="AlphaFoldDB" id="A0A1G9A510"/>
<evidence type="ECO:0000256" key="4">
    <source>
        <dbReference type="ARBA" id="ARBA00022475"/>
    </source>
</evidence>
<dbReference type="InterPro" id="IPR036412">
    <property type="entry name" value="HAD-like_sf"/>
</dbReference>
<dbReference type="InterPro" id="IPR059000">
    <property type="entry name" value="ATPase_P-type_domA"/>
</dbReference>
<keyword evidence="8 15" id="KW-0547">Nucleotide-binding</keyword>
<dbReference type="Gene3D" id="2.70.150.10">
    <property type="entry name" value="Calcium-transporting ATPase, cytoplasmic transduction domain A"/>
    <property type="match status" value="1"/>
</dbReference>
<sequence>MAHEHHPHGAPVAEQTPHASHPHGAPATHAAHPPDSAPSHQHGAHGGHHQHMLADFQRRFWVALVLMVPVLVLAPMIQAWFGYRLSFPGDRYVVAVLATVLYGYGGWPFLKGMVDELRQRQPGMMTLVALAITVAYVYSTAIAFGLEGMTFYWELATLIVLMLAGHWIEMKSVMQASNALEKLMALMPDTAHRVRSDGGTEEVPVQELKQGDVILVKPGEKVAADGTVQEGKSFLDESVLTGESKPVERHEGQAVIAGAINGKGSLRVRVKAAQDDSYLSKVIRLVNDAQQKKSRTQHLADRAAFWLTFVALGAGAVTLVAWLLAGRELSFVLERVVTVMVIACPHALGLAIPLVVAISTSMAARNQLLIRNRTAFENARKIDTLVFDKTGTLTLGTFAVTRYEGRNGFDAQEVLRLAAAAEQDSEHPIAGGILKTARDANLTLPASRAFENRTGEGIRAEVEGKTVEVVSPGYATKRGFGAAAQVDATEAETLVFVLVDGTLAGYLALSDQVRATSADAIRTLKAMGIKTYMMTGDVENVARHLSQQLQMDGYFAGVLPDQKQEKVKQLQHEGRFVAMTGDGVNDAPALAQANVGIAVGSGTDVAAETADIILVESDPQDVVKLIRFGRATYRKMIQNLFYATAYNVVAIPLGAGALAWAGIMISPAVGAILMSLSTVVVAINAQLLRRSMKKEVRSIVP</sequence>
<evidence type="ECO:0000256" key="10">
    <source>
        <dbReference type="ARBA" id="ARBA00022842"/>
    </source>
</evidence>
<evidence type="ECO:0000256" key="12">
    <source>
        <dbReference type="ARBA" id="ARBA00022989"/>
    </source>
</evidence>
<dbReference type="GO" id="GO:0005886">
    <property type="term" value="C:plasma membrane"/>
    <property type="evidence" value="ECO:0007669"/>
    <property type="project" value="UniProtKB-SubCell"/>
</dbReference>
<dbReference type="PANTHER" id="PTHR43520:SF5">
    <property type="entry name" value="CATION-TRANSPORTING P-TYPE ATPASE-RELATED"/>
    <property type="match status" value="1"/>
</dbReference>
<keyword evidence="13" id="KW-0406">Ion transport</keyword>
<keyword evidence="19" id="KW-1185">Reference proteome</keyword>
<evidence type="ECO:0000256" key="13">
    <source>
        <dbReference type="ARBA" id="ARBA00023065"/>
    </source>
</evidence>
<dbReference type="FunFam" id="2.70.150.10:FF:000002">
    <property type="entry name" value="Copper-transporting ATPase 1, putative"/>
    <property type="match status" value="1"/>
</dbReference>
<dbReference type="Gene3D" id="3.40.1110.10">
    <property type="entry name" value="Calcium-transporting ATPase, cytoplasmic domain N"/>
    <property type="match status" value="1"/>
</dbReference>
<comment type="subcellular location">
    <subcellularLocation>
        <location evidence="1">Cell membrane</location>
        <topology evidence="1">Multi-pass membrane protein</topology>
    </subcellularLocation>
</comment>
<keyword evidence="7 15" id="KW-0479">Metal-binding</keyword>
<feature type="transmembrane region" description="Helical" evidence="15">
    <location>
        <begin position="92"/>
        <end position="110"/>
    </location>
</feature>
<dbReference type="STRING" id="1075417.SAMN05421823_102166"/>
<protein>
    <submittedName>
        <fullName evidence="18">Cu2+-exporting ATPase</fullName>
    </submittedName>
</protein>
<feature type="transmembrane region" description="Helical" evidence="15">
    <location>
        <begin position="150"/>
        <end position="168"/>
    </location>
</feature>
<dbReference type="GO" id="GO:0043682">
    <property type="term" value="F:P-type divalent copper transporter activity"/>
    <property type="evidence" value="ECO:0007669"/>
    <property type="project" value="TreeGrafter"/>
</dbReference>
<dbReference type="InterPro" id="IPR027256">
    <property type="entry name" value="P-typ_ATPase_IB"/>
</dbReference>
<evidence type="ECO:0000256" key="6">
    <source>
        <dbReference type="ARBA" id="ARBA00022692"/>
    </source>
</evidence>
<dbReference type="PROSITE" id="PS00154">
    <property type="entry name" value="ATPASE_E1_E2"/>
    <property type="match status" value="1"/>
</dbReference>
<dbReference type="EMBL" id="FNFO01000002">
    <property type="protein sequence ID" value="SDK21675.1"/>
    <property type="molecule type" value="Genomic_DNA"/>
</dbReference>
<feature type="transmembrane region" description="Helical" evidence="15">
    <location>
        <begin position="337"/>
        <end position="364"/>
    </location>
</feature>
<dbReference type="InterPro" id="IPR023299">
    <property type="entry name" value="ATPase_P-typ_cyto_dom_N"/>
</dbReference>
<feature type="compositionally biased region" description="Low complexity" evidence="16">
    <location>
        <begin position="17"/>
        <end position="41"/>
    </location>
</feature>
<feature type="transmembrane region" description="Helical" evidence="15">
    <location>
        <begin position="122"/>
        <end position="144"/>
    </location>
</feature>
<dbReference type="InterPro" id="IPR018303">
    <property type="entry name" value="ATPase_P-typ_P_site"/>
</dbReference>
<keyword evidence="11" id="KW-1278">Translocase</keyword>
<evidence type="ECO:0000259" key="17">
    <source>
        <dbReference type="Pfam" id="PF00122"/>
    </source>
</evidence>
<dbReference type="OrthoDB" id="1488806at2"/>
<evidence type="ECO:0000256" key="15">
    <source>
        <dbReference type="RuleBase" id="RU362081"/>
    </source>
</evidence>
<keyword evidence="6 15" id="KW-0812">Transmembrane</keyword>
<dbReference type="NCBIfam" id="TIGR01494">
    <property type="entry name" value="ATPase_P-type"/>
    <property type="match status" value="1"/>
</dbReference>
<evidence type="ECO:0000256" key="2">
    <source>
        <dbReference type="ARBA" id="ARBA00006024"/>
    </source>
</evidence>
<dbReference type="SFLD" id="SFLDF00027">
    <property type="entry name" value="p-type_atpase"/>
    <property type="match status" value="1"/>
</dbReference>
<dbReference type="Pfam" id="PF00702">
    <property type="entry name" value="Hydrolase"/>
    <property type="match status" value="1"/>
</dbReference>
<dbReference type="SUPFAM" id="SSF81653">
    <property type="entry name" value="Calcium ATPase, transduction domain A"/>
    <property type="match status" value="1"/>
</dbReference>
<evidence type="ECO:0000256" key="9">
    <source>
        <dbReference type="ARBA" id="ARBA00022840"/>
    </source>
</evidence>
<dbReference type="RefSeq" id="WP_089679605.1">
    <property type="nucleotide sequence ID" value="NZ_FNFO01000002.1"/>
</dbReference>
<keyword evidence="14 15" id="KW-0472">Membrane</keyword>
<gene>
    <name evidence="18" type="ORF">SAMN05421823_102166</name>
</gene>
<dbReference type="SFLD" id="SFLDG00002">
    <property type="entry name" value="C1.7:_P-type_atpase_like"/>
    <property type="match status" value="1"/>
</dbReference>
<dbReference type="NCBIfam" id="TIGR01512">
    <property type="entry name" value="ATPase-IB2_Cd"/>
    <property type="match status" value="1"/>
</dbReference>
<evidence type="ECO:0000256" key="16">
    <source>
        <dbReference type="SAM" id="MobiDB-lite"/>
    </source>
</evidence>
<dbReference type="SUPFAM" id="SSF56784">
    <property type="entry name" value="HAD-like"/>
    <property type="match status" value="1"/>
</dbReference>